<keyword evidence="3" id="KW-1185">Reference proteome</keyword>
<feature type="transmembrane region" description="Helical" evidence="1">
    <location>
        <begin position="95"/>
        <end position="115"/>
    </location>
</feature>
<dbReference type="AlphaFoldDB" id="A0A0J6FUG0"/>
<keyword evidence="1" id="KW-0472">Membrane</keyword>
<gene>
    <name evidence="2" type="ORF">AB986_01290</name>
</gene>
<proteinExistence type="predicted"/>
<feature type="transmembrane region" description="Helical" evidence="1">
    <location>
        <begin position="127"/>
        <end position="153"/>
    </location>
</feature>
<evidence type="ECO:0000313" key="3">
    <source>
        <dbReference type="Proteomes" id="UP000035996"/>
    </source>
</evidence>
<feature type="transmembrane region" description="Helical" evidence="1">
    <location>
        <begin position="21"/>
        <end position="39"/>
    </location>
</feature>
<accession>A0A0J6FUG0</accession>
<dbReference type="Proteomes" id="UP000035996">
    <property type="component" value="Unassembled WGS sequence"/>
</dbReference>
<comment type="caution">
    <text evidence="2">The sequence shown here is derived from an EMBL/GenBank/DDBJ whole genome shotgun (WGS) entry which is preliminary data.</text>
</comment>
<reference evidence="2" key="1">
    <citation type="submission" date="2015-06" db="EMBL/GenBank/DDBJ databases">
        <authorList>
            <person name="Liu B."/>
            <person name="Wang J."/>
            <person name="Zhu Y."/>
            <person name="Liu G."/>
            <person name="Chen Q."/>
            <person name="Zheng C."/>
            <person name="Che J."/>
            <person name="Ge C."/>
            <person name="Shi H."/>
            <person name="Pan Z."/>
            <person name="Liu X."/>
        </authorList>
    </citation>
    <scope>NUCLEOTIDE SEQUENCE [LARGE SCALE GENOMIC DNA]</scope>
    <source>
        <strain evidence="2">DSM 16346</strain>
    </source>
</reference>
<dbReference type="Pfam" id="PF20563">
    <property type="entry name" value="DUF6773"/>
    <property type="match status" value="1"/>
</dbReference>
<dbReference type="EMBL" id="LELK01000001">
    <property type="protein sequence ID" value="KMM37992.1"/>
    <property type="molecule type" value="Genomic_DNA"/>
</dbReference>
<evidence type="ECO:0000256" key="1">
    <source>
        <dbReference type="SAM" id="Phobius"/>
    </source>
</evidence>
<name>A0A0J6FUG0_9BACL</name>
<keyword evidence="1" id="KW-0812">Transmembrane</keyword>
<keyword evidence="1" id="KW-1133">Transmembrane helix</keyword>
<dbReference type="InterPro" id="IPR046664">
    <property type="entry name" value="DUF6773"/>
</dbReference>
<evidence type="ECO:0000313" key="2">
    <source>
        <dbReference type="EMBL" id="KMM37992.1"/>
    </source>
</evidence>
<feature type="transmembrane region" description="Helical" evidence="1">
    <location>
        <begin position="51"/>
        <end position="75"/>
    </location>
</feature>
<dbReference type="OrthoDB" id="2656129at2"/>
<protein>
    <submittedName>
        <fullName evidence="2">Uncharacterized protein</fullName>
    </submittedName>
</protein>
<dbReference type="STRING" id="157733.AB986_01290"/>
<organism evidence="2 3">
    <name type="scientific">Guptibacillus hwajinpoensis</name>
    <dbReference type="NCBI Taxonomy" id="208199"/>
    <lineage>
        <taxon>Bacteria</taxon>
        <taxon>Bacillati</taxon>
        <taxon>Bacillota</taxon>
        <taxon>Bacilli</taxon>
        <taxon>Bacillales</taxon>
        <taxon>Guptibacillaceae</taxon>
        <taxon>Guptibacillus</taxon>
    </lineage>
</organism>
<dbReference type="RefSeq" id="WP_048309076.1">
    <property type="nucleotide sequence ID" value="NZ_CP119526.1"/>
</dbReference>
<sequence>MKLFSKRKVLDERLSGLQNGIFRELYSIVVGLCGLSIFYEQFFGEVGLANIWLELVIIIGGGAYYMIRSSMLGIFTDEVEMHDRSSKWKMSTKNIVISVLVGLGISLTFATINSQRFGETRGETIEFFFTIFFTCIMIYIPFLFAILVLPYAFAKYRSDKVNKQELEDIDDEDEQDVR</sequence>